<feature type="compositionally biased region" description="Polar residues" evidence="1">
    <location>
        <begin position="161"/>
        <end position="170"/>
    </location>
</feature>
<dbReference type="Proteomes" id="UP001165082">
    <property type="component" value="Unassembled WGS sequence"/>
</dbReference>
<dbReference type="AlphaFoldDB" id="A0A9W7A9H7"/>
<comment type="caution">
    <text evidence="2">The sequence shown here is derived from an EMBL/GenBank/DDBJ whole genome shotgun (WGS) entry which is preliminary data.</text>
</comment>
<name>A0A9W7A9H7_9STRA</name>
<dbReference type="EMBL" id="BRXZ01002594">
    <property type="protein sequence ID" value="GMH65880.1"/>
    <property type="molecule type" value="Genomic_DNA"/>
</dbReference>
<evidence type="ECO:0000256" key="1">
    <source>
        <dbReference type="SAM" id="MobiDB-lite"/>
    </source>
</evidence>
<protein>
    <submittedName>
        <fullName evidence="2">Uncharacterized protein</fullName>
    </submittedName>
</protein>
<organism evidence="2 3">
    <name type="scientific">Triparma retinervis</name>
    <dbReference type="NCBI Taxonomy" id="2557542"/>
    <lineage>
        <taxon>Eukaryota</taxon>
        <taxon>Sar</taxon>
        <taxon>Stramenopiles</taxon>
        <taxon>Ochrophyta</taxon>
        <taxon>Bolidophyceae</taxon>
        <taxon>Parmales</taxon>
        <taxon>Triparmaceae</taxon>
        <taxon>Triparma</taxon>
    </lineage>
</organism>
<feature type="compositionally biased region" description="Low complexity" evidence="1">
    <location>
        <begin position="148"/>
        <end position="160"/>
    </location>
</feature>
<feature type="compositionally biased region" description="Acidic residues" evidence="1">
    <location>
        <begin position="80"/>
        <end position="97"/>
    </location>
</feature>
<proteinExistence type="predicted"/>
<reference evidence="2" key="1">
    <citation type="submission" date="2022-07" db="EMBL/GenBank/DDBJ databases">
        <title>Genome analysis of Parmales, a sister group of diatoms, reveals the evolutionary specialization of diatoms from phago-mixotrophs to photoautotrophs.</title>
        <authorList>
            <person name="Ban H."/>
            <person name="Sato S."/>
            <person name="Yoshikawa S."/>
            <person name="Kazumasa Y."/>
            <person name="Nakamura Y."/>
            <person name="Ichinomiya M."/>
            <person name="Saitoh K."/>
            <person name="Sato N."/>
            <person name="Blanc-Mathieu R."/>
            <person name="Endo H."/>
            <person name="Kuwata A."/>
            <person name="Ogata H."/>
        </authorList>
    </citation>
    <scope>NUCLEOTIDE SEQUENCE</scope>
</reference>
<feature type="region of interest" description="Disordered" evidence="1">
    <location>
        <begin position="1"/>
        <end position="177"/>
    </location>
</feature>
<feature type="compositionally biased region" description="Low complexity" evidence="1">
    <location>
        <begin position="55"/>
        <end position="64"/>
    </location>
</feature>
<accession>A0A9W7A9H7</accession>
<evidence type="ECO:0000313" key="2">
    <source>
        <dbReference type="EMBL" id="GMH65880.1"/>
    </source>
</evidence>
<feature type="non-terminal residue" evidence="2">
    <location>
        <position position="1"/>
    </location>
</feature>
<sequence>KPSSQYQYESDSSGSDYEGGHLYPKQNKSYSDDPPAAPAYRKKRDKHAPPPSAPPSHTRSHPAPATSPLTEPDMNTSQYDSDDSEESDESDDEDIDFSPEKSIVSKKEPFYTPKQQQQPKNPTRTIDPVSDSEKLAVASQLPRDDKSTGGVPAVGGSVSSRLSPAVQSAASPLEEER</sequence>
<feature type="compositionally biased region" description="Low complexity" evidence="1">
    <location>
        <begin position="1"/>
        <end position="16"/>
    </location>
</feature>
<feature type="compositionally biased region" description="Polar residues" evidence="1">
    <location>
        <begin position="67"/>
        <end position="79"/>
    </location>
</feature>
<evidence type="ECO:0000313" key="3">
    <source>
        <dbReference type="Proteomes" id="UP001165082"/>
    </source>
</evidence>
<gene>
    <name evidence="2" type="ORF">TrRE_jg4347</name>
</gene>
<keyword evidence="3" id="KW-1185">Reference proteome</keyword>